<dbReference type="SUPFAM" id="SSF50969">
    <property type="entry name" value="YVTN repeat-like/Quinoprotein amine dehydrogenase"/>
    <property type="match status" value="1"/>
</dbReference>
<protein>
    <recommendedName>
        <fullName evidence="3">SMP-30/Gluconolactonase/LRE-like region domain-containing protein</fullName>
    </recommendedName>
</protein>
<dbReference type="RefSeq" id="WP_145218754.1">
    <property type="nucleotide sequence ID" value="NZ_CP036432.1"/>
</dbReference>
<evidence type="ECO:0000313" key="2">
    <source>
        <dbReference type="Proteomes" id="UP000318081"/>
    </source>
</evidence>
<dbReference type="EMBL" id="CP036432">
    <property type="protein sequence ID" value="QDV87200.1"/>
    <property type="molecule type" value="Genomic_DNA"/>
</dbReference>
<sequence>MGYLGICKFNIESDPITLVDCAGPSRDAQVYQPIYVSPDGSMVAQIGCASNGKGKLVGQHHSGTIVVSSADLGELKLDATLPGNNEGFAFDPSSQTVFASGGKQIPVRRPSQSEPIEIPMPIHGLNSTILSASPAGAGTFISFVNNPFWLHRVSDVAPEQR</sequence>
<keyword evidence="2" id="KW-1185">Reference proteome</keyword>
<reference evidence="1 2" key="1">
    <citation type="submission" date="2019-02" db="EMBL/GenBank/DDBJ databases">
        <title>Deep-cultivation of Planctomycetes and their phenomic and genomic characterization uncovers novel biology.</title>
        <authorList>
            <person name="Wiegand S."/>
            <person name="Jogler M."/>
            <person name="Boedeker C."/>
            <person name="Pinto D."/>
            <person name="Vollmers J."/>
            <person name="Rivas-Marin E."/>
            <person name="Kohn T."/>
            <person name="Peeters S.H."/>
            <person name="Heuer A."/>
            <person name="Rast P."/>
            <person name="Oberbeckmann S."/>
            <person name="Bunk B."/>
            <person name="Jeske O."/>
            <person name="Meyerdierks A."/>
            <person name="Storesund J.E."/>
            <person name="Kallscheuer N."/>
            <person name="Luecker S."/>
            <person name="Lage O.M."/>
            <person name="Pohl T."/>
            <person name="Merkel B.J."/>
            <person name="Hornburger P."/>
            <person name="Mueller R.-W."/>
            <person name="Bruemmer F."/>
            <person name="Labrenz M."/>
            <person name="Spormann A.M."/>
            <person name="Op den Camp H."/>
            <person name="Overmann J."/>
            <person name="Amann R."/>
            <person name="Jetten M.S.M."/>
            <person name="Mascher T."/>
            <person name="Medema M.H."/>
            <person name="Devos D.P."/>
            <person name="Kaster A.-K."/>
            <person name="Ovreas L."/>
            <person name="Rohde M."/>
            <person name="Galperin M.Y."/>
            <person name="Jogler C."/>
        </authorList>
    </citation>
    <scope>NUCLEOTIDE SEQUENCE [LARGE SCALE GENOMIC DNA]</scope>
    <source>
        <strain evidence="1 2">TBK1r</strain>
    </source>
</reference>
<accession>A0ABX5Y0D4</accession>
<name>A0ABX5Y0D4_9BACT</name>
<dbReference type="Proteomes" id="UP000318081">
    <property type="component" value="Chromosome"/>
</dbReference>
<gene>
    <name evidence="1" type="ORF">TBK1r_62290</name>
</gene>
<proteinExistence type="predicted"/>
<dbReference type="InterPro" id="IPR011044">
    <property type="entry name" value="Quino_amine_DH_bsu"/>
</dbReference>
<organism evidence="1 2">
    <name type="scientific">Stieleria magnilauensis</name>
    <dbReference type="NCBI Taxonomy" id="2527963"/>
    <lineage>
        <taxon>Bacteria</taxon>
        <taxon>Pseudomonadati</taxon>
        <taxon>Planctomycetota</taxon>
        <taxon>Planctomycetia</taxon>
        <taxon>Pirellulales</taxon>
        <taxon>Pirellulaceae</taxon>
        <taxon>Stieleria</taxon>
    </lineage>
</organism>
<evidence type="ECO:0008006" key="3">
    <source>
        <dbReference type="Google" id="ProtNLM"/>
    </source>
</evidence>
<evidence type="ECO:0000313" key="1">
    <source>
        <dbReference type="EMBL" id="QDV87200.1"/>
    </source>
</evidence>